<evidence type="ECO:0000313" key="3">
    <source>
        <dbReference type="Proteomes" id="UP000178380"/>
    </source>
</evidence>
<comment type="caution">
    <text evidence="2">The sequence shown here is derived from an EMBL/GenBank/DDBJ whole genome shotgun (WGS) entry which is preliminary data.</text>
</comment>
<reference evidence="2 3" key="1">
    <citation type="journal article" date="2016" name="Nat. Commun.">
        <title>Thousands of microbial genomes shed light on interconnected biogeochemical processes in an aquifer system.</title>
        <authorList>
            <person name="Anantharaman K."/>
            <person name="Brown C.T."/>
            <person name="Hug L.A."/>
            <person name="Sharon I."/>
            <person name="Castelle C.J."/>
            <person name="Probst A.J."/>
            <person name="Thomas B.C."/>
            <person name="Singh A."/>
            <person name="Wilkins M.J."/>
            <person name="Karaoz U."/>
            <person name="Brodie E.L."/>
            <person name="Williams K.H."/>
            <person name="Hubbard S.S."/>
            <person name="Banfield J.F."/>
        </authorList>
    </citation>
    <scope>NUCLEOTIDE SEQUENCE [LARGE SCALE GENOMIC DNA]</scope>
</reference>
<name>A0A1G2HY98_9BACT</name>
<dbReference type="EMBL" id="MHOR01000010">
    <property type="protein sequence ID" value="OGZ67389.1"/>
    <property type="molecule type" value="Genomic_DNA"/>
</dbReference>
<sequence>MKILNLKSKILYRKEEGFVVSIVTFFVLIIMLSITISISSLITYRQKIYTNVVKSTQSYYTAESGIEDSLLRLNNNPQMSALSYSLSVNGTTASVVIPSIIGGSRTIVSEGTSGNVIKDIQTVYSIDSTGASFHYGAQIGAGGLQMSNSSRIIGSVFSNGSITASGSATIDNDVIIAGNGNSLSGMHVKGNALVYSCINSVIDGNLTYVNGGTNNCTVGGTTFTQPGEIISQPLPISQSQIDEWKSDAEDGGTTGSVSLSGSQTMSLGPKKITGDLSISNSAVLTLTGTVYVTGNINISNSGRIKLDSSYGSLSGVILANGTISPGNSSVLQGSGQAGSYLLVLSTSTSNSAINIGNSASGAIFYTTAGGIKASNSFSAREVTGYKLIMSNSATITYESGLADVLFTSGPGGSWKVTSWGEK</sequence>
<evidence type="ECO:0008006" key="4">
    <source>
        <dbReference type="Google" id="ProtNLM"/>
    </source>
</evidence>
<feature type="transmembrane region" description="Helical" evidence="1">
    <location>
        <begin position="20"/>
        <end position="44"/>
    </location>
</feature>
<proteinExistence type="predicted"/>
<protein>
    <recommendedName>
        <fullName evidence="4">Type 4 fimbrial biogenesis protein PilX N-terminal domain-containing protein</fullName>
    </recommendedName>
</protein>
<evidence type="ECO:0000313" key="2">
    <source>
        <dbReference type="EMBL" id="OGZ67389.1"/>
    </source>
</evidence>
<evidence type="ECO:0000256" key="1">
    <source>
        <dbReference type="SAM" id="Phobius"/>
    </source>
</evidence>
<gene>
    <name evidence="2" type="ORF">A3C58_03815</name>
</gene>
<dbReference type="Proteomes" id="UP000178380">
    <property type="component" value="Unassembled WGS sequence"/>
</dbReference>
<keyword evidence="1" id="KW-1133">Transmembrane helix</keyword>
<keyword evidence="1" id="KW-0472">Membrane</keyword>
<accession>A0A1G2HY98</accession>
<keyword evidence="1" id="KW-0812">Transmembrane</keyword>
<dbReference type="STRING" id="1802205.A3C58_03815"/>
<dbReference type="AlphaFoldDB" id="A0A1G2HY98"/>
<organism evidence="2 3">
    <name type="scientific">Candidatus Staskawiczbacteria bacterium RIFCSPHIGHO2_02_FULL_34_10</name>
    <dbReference type="NCBI Taxonomy" id="1802205"/>
    <lineage>
        <taxon>Bacteria</taxon>
        <taxon>Candidatus Staskawicziibacteriota</taxon>
    </lineage>
</organism>